<name>A0A1H8ATL7_9BACI</name>
<organism evidence="2 3">
    <name type="scientific">Mesobacillus persicus</name>
    <dbReference type="NCBI Taxonomy" id="930146"/>
    <lineage>
        <taxon>Bacteria</taxon>
        <taxon>Bacillati</taxon>
        <taxon>Bacillota</taxon>
        <taxon>Bacilli</taxon>
        <taxon>Bacillales</taxon>
        <taxon>Bacillaceae</taxon>
        <taxon>Mesobacillus</taxon>
    </lineage>
</organism>
<gene>
    <name evidence="2" type="ORF">SAMN05192533_105150</name>
</gene>
<proteinExistence type="predicted"/>
<dbReference type="STRING" id="930146.SAMN05192533_105150"/>
<evidence type="ECO:0000313" key="3">
    <source>
        <dbReference type="Proteomes" id="UP000198553"/>
    </source>
</evidence>
<protein>
    <recommendedName>
        <fullName evidence="1">DUF4357 domain-containing protein</fullName>
    </recommendedName>
</protein>
<dbReference type="AlphaFoldDB" id="A0A1H8ATL7"/>
<sequence>MGTLGHKVFENLTEVKTQIEKPETSYNEDKLLLYLKRKSRKSGITIEATCKQTNEGFVVLKGSHIETIDSESIPSGIKDIRKKSQVDVNGILQEDVLFRSPSYAAAFVVGGHANGLTEWKAENGKTLKEIEHIHESTE</sequence>
<dbReference type="Pfam" id="PF14267">
    <property type="entry name" value="DUF4357"/>
    <property type="match status" value="1"/>
</dbReference>
<evidence type="ECO:0000259" key="1">
    <source>
        <dbReference type="Pfam" id="PF14267"/>
    </source>
</evidence>
<dbReference type="InterPro" id="IPR025579">
    <property type="entry name" value="DUF4357"/>
</dbReference>
<accession>A0A1H8ATL7</accession>
<dbReference type="Proteomes" id="UP000198553">
    <property type="component" value="Unassembled WGS sequence"/>
</dbReference>
<evidence type="ECO:0000313" key="2">
    <source>
        <dbReference type="EMBL" id="SEM74035.1"/>
    </source>
</evidence>
<reference evidence="3" key="1">
    <citation type="submission" date="2016-10" db="EMBL/GenBank/DDBJ databases">
        <authorList>
            <person name="Varghese N."/>
            <person name="Submissions S."/>
        </authorList>
    </citation>
    <scope>NUCLEOTIDE SEQUENCE [LARGE SCALE GENOMIC DNA]</scope>
    <source>
        <strain evidence="3">B48,IBRC-M 10115,DSM 25386,CECT 8001</strain>
    </source>
</reference>
<dbReference type="EMBL" id="FOBW01000005">
    <property type="protein sequence ID" value="SEM74035.1"/>
    <property type="molecule type" value="Genomic_DNA"/>
</dbReference>
<feature type="domain" description="DUF4357" evidence="1">
    <location>
        <begin position="89"/>
        <end position="127"/>
    </location>
</feature>
<keyword evidence="3" id="KW-1185">Reference proteome</keyword>